<dbReference type="RefSeq" id="WP_378255885.1">
    <property type="nucleotide sequence ID" value="NZ_JBHSIT010000004.1"/>
</dbReference>
<organism evidence="2 3">
    <name type="scientific">Actinomadura gamaensis</name>
    <dbReference type="NCBI Taxonomy" id="1763541"/>
    <lineage>
        <taxon>Bacteria</taxon>
        <taxon>Bacillati</taxon>
        <taxon>Actinomycetota</taxon>
        <taxon>Actinomycetes</taxon>
        <taxon>Streptosporangiales</taxon>
        <taxon>Thermomonosporaceae</taxon>
        <taxon>Actinomadura</taxon>
    </lineage>
</organism>
<accession>A0ABV9TZD1</accession>
<sequence>MFAEEARISVHETALEVRAGFGVRRSVEHIAARIAANGLSPVSTCPESTTSLRSTVSPSTPSAALSKNFEIVASPTPSHREGPFVGRPDAEGQAGIDKFVVR</sequence>
<reference evidence="3" key="1">
    <citation type="journal article" date="2019" name="Int. J. Syst. Evol. Microbiol.">
        <title>The Global Catalogue of Microorganisms (GCM) 10K type strain sequencing project: providing services to taxonomists for standard genome sequencing and annotation.</title>
        <authorList>
            <consortium name="The Broad Institute Genomics Platform"/>
            <consortium name="The Broad Institute Genome Sequencing Center for Infectious Disease"/>
            <person name="Wu L."/>
            <person name="Ma J."/>
        </authorList>
    </citation>
    <scope>NUCLEOTIDE SEQUENCE [LARGE SCALE GENOMIC DNA]</scope>
    <source>
        <strain evidence="3">KLKA75</strain>
    </source>
</reference>
<dbReference type="EMBL" id="JBHSIT010000004">
    <property type="protein sequence ID" value="MFC4908864.1"/>
    <property type="molecule type" value="Genomic_DNA"/>
</dbReference>
<evidence type="ECO:0000256" key="1">
    <source>
        <dbReference type="SAM" id="MobiDB-lite"/>
    </source>
</evidence>
<feature type="region of interest" description="Disordered" evidence="1">
    <location>
        <begin position="74"/>
        <end position="102"/>
    </location>
</feature>
<evidence type="ECO:0000313" key="3">
    <source>
        <dbReference type="Proteomes" id="UP001595872"/>
    </source>
</evidence>
<protein>
    <recommendedName>
        <fullName evidence="4">Transposase</fullName>
    </recommendedName>
</protein>
<name>A0ABV9TZD1_9ACTN</name>
<gene>
    <name evidence="2" type="ORF">ACFPCY_16170</name>
</gene>
<comment type="caution">
    <text evidence="2">The sequence shown here is derived from an EMBL/GenBank/DDBJ whole genome shotgun (WGS) entry which is preliminary data.</text>
</comment>
<evidence type="ECO:0008006" key="4">
    <source>
        <dbReference type="Google" id="ProtNLM"/>
    </source>
</evidence>
<keyword evidence="3" id="KW-1185">Reference proteome</keyword>
<dbReference type="Proteomes" id="UP001595872">
    <property type="component" value="Unassembled WGS sequence"/>
</dbReference>
<evidence type="ECO:0000313" key="2">
    <source>
        <dbReference type="EMBL" id="MFC4908864.1"/>
    </source>
</evidence>
<proteinExistence type="predicted"/>